<proteinExistence type="predicted"/>
<evidence type="ECO:0000313" key="2">
    <source>
        <dbReference type="EMBL" id="PIZ14697.1"/>
    </source>
</evidence>
<dbReference type="InterPro" id="IPR052024">
    <property type="entry name" value="Methanogen_methyltrans"/>
</dbReference>
<organism evidence="2 3">
    <name type="scientific">Candidatus Desantisbacteria bacterium CG_4_10_14_0_8_um_filter_48_22</name>
    <dbReference type="NCBI Taxonomy" id="1974543"/>
    <lineage>
        <taxon>Bacteria</taxon>
        <taxon>Candidatus Desantisiibacteriota</taxon>
    </lineage>
</organism>
<protein>
    <submittedName>
        <fullName evidence="2">Uroporphyrinogen-III decarboxylase-like protein</fullName>
    </submittedName>
</protein>
<dbReference type="GO" id="GO:0004853">
    <property type="term" value="F:uroporphyrinogen decarboxylase activity"/>
    <property type="evidence" value="ECO:0007669"/>
    <property type="project" value="InterPro"/>
</dbReference>
<dbReference type="GO" id="GO:0006779">
    <property type="term" value="P:porphyrin-containing compound biosynthetic process"/>
    <property type="evidence" value="ECO:0007669"/>
    <property type="project" value="InterPro"/>
</dbReference>
<dbReference type="PANTHER" id="PTHR47099">
    <property type="entry name" value="METHYLCOBAMIDE:COM METHYLTRANSFERASE MTBA"/>
    <property type="match status" value="1"/>
</dbReference>
<dbReference type="Pfam" id="PF01208">
    <property type="entry name" value="URO-D"/>
    <property type="match status" value="1"/>
</dbReference>
<gene>
    <name evidence="2" type="ORF">COY52_11295</name>
</gene>
<dbReference type="SUPFAM" id="SSF51726">
    <property type="entry name" value="UROD/MetE-like"/>
    <property type="match status" value="1"/>
</dbReference>
<evidence type="ECO:0000313" key="3">
    <source>
        <dbReference type="Proteomes" id="UP000229307"/>
    </source>
</evidence>
<dbReference type="InterPro" id="IPR038071">
    <property type="entry name" value="UROD/MetE-like_sf"/>
</dbReference>
<accession>A0A2M7S581</accession>
<dbReference type="Gene3D" id="3.20.20.210">
    <property type="match status" value="1"/>
</dbReference>
<reference evidence="3" key="1">
    <citation type="submission" date="2017-09" db="EMBL/GenBank/DDBJ databases">
        <title>Depth-based differentiation of microbial function through sediment-hosted aquifers and enrichment of novel symbionts in the deep terrestrial subsurface.</title>
        <authorList>
            <person name="Probst A.J."/>
            <person name="Ladd B."/>
            <person name="Jarett J.K."/>
            <person name="Geller-Mcgrath D.E."/>
            <person name="Sieber C.M.K."/>
            <person name="Emerson J.B."/>
            <person name="Anantharaman K."/>
            <person name="Thomas B.C."/>
            <person name="Malmstrom R."/>
            <person name="Stieglmeier M."/>
            <person name="Klingl A."/>
            <person name="Woyke T."/>
            <person name="Ryan C.M."/>
            <person name="Banfield J.F."/>
        </authorList>
    </citation>
    <scope>NUCLEOTIDE SEQUENCE [LARGE SCALE GENOMIC DNA]</scope>
</reference>
<name>A0A2M7S581_9BACT</name>
<dbReference type="PANTHER" id="PTHR47099:SF1">
    <property type="entry name" value="METHYLCOBAMIDE:COM METHYLTRANSFERASE MTBA"/>
    <property type="match status" value="1"/>
</dbReference>
<sequence length="356" mass="40444">MNQPNFERLRKVLLRKGEPDKVPFYELFADIEIMEAVTGEPMTKYTLENTAEGWEKYYKAMIKFYVDLGYDYVPAPCPLGFQRSNILSAADTANLPHAARGWQDEHHGEIEDRKSYDKYLWPDASKADFRWVEFLAKNVPDGMKLLFNGPGGVLENVMWLTGYEIFSYMLFEQPDLVRDISDKVGATICAVFERAAKLPNVGGLVIGDDMGFKTSIMVSPKAMREYIFPWQKKAAEVAHKYNLPFIIHSCGNLEEIMDDLIDYVKIDAKHSWEDVILPVTEAKKKYGKRIAILGGVDVDFLCRHTEDEVKKYTRNILEKCAPGGGYALGTGNTVANYIPVKNYLAMLEAGRDFSNQ</sequence>
<dbReference type="AlphaFoldDB" id="A0A2M7S581"/>
<evidence type="ECO:0000259" key="1">
    <source>
        <dbReference type="Pfam" id="PF01208"/>
    </source>
</evidence>
<dbReference type="EMBL" id="PFMR01000313">
    <property type="protein sequence ID" value="PIZ14697.1"/>
    <property type="molecule type" value="Genomic_DNA"/>
</dbReference>
<comment type="caution">
    <text evidence="2">The sequence shown here is derived from an EMBL/GenBank/DDBJ whole genome shotgun (WGS) entry which is preliminary data.</text>
</comment>
<dbReference type="Proteomes" id="UP000229307">
    <property type="component" value="Unassembled WGS sequence"/>
</dbReference>
<feature type="domain" description="Uroporphyrinogen decarboxylase (URO-D)" evidence="1">
    <location>
        <begin position="161"/>
        <end position="351"/>
    </location>
</feature>
<dbReference type="InterPro" id="IPR000257">
    <property type="entry name" value="Uroporphyrinogen_deCOase"/>
</dbReference>